<dbReference type="Pfam" id="PF00501">
    <property type="entry name" value="AMP-binding"/>
    <property type="match status" value="1"/>
</dbReference>
<dbReference type="InterPro" id="IPR020845">
    <property type="entry name" value="AMP-binding_CS"/>
</dbReference>
<reference evidence="3 4" key="1">
    <citation type="submission" date="2012-12" db="EMBL/GenBank/DDBJ databases">
        <title>Whole genome shotgun sequence of Gordonia aichiensis NBRC 108223.</title>
        <authorList>
            <person name="Isaki-Nakamura S."/>
            <person name="Hosoyama A."/>
            <person name="Tsuchikane K."/>
            <person name="Ando Y."/>
            <person name="Baba S."/>
            <person name="Ohji S."/>
            <person name="Hamada M."/>
            <person name="Tamura T."/>
            <person name="Yamazoe A."/>
            <person name="Yamazaki S."/>
            <person name="Fujita N."/>
        </authorList>
    </citation>
    <scope>NUCLEOTIDE SEQUENCE [LARGE SCALE GENOMIC DNA]</scope>
    <source>
        <strain evidence="3 4">NBRC 108223</strain>
    </source>
</reference>
<dbReference type="PANTHER" id="PTHR43767">
    <property type="entry name" value="LONG-CHAIN-FATTY-ACID--COA LIGASE"/>
    <property type="match status" value="1"/>
</dbReference>
<dbReference type="Gene3D" id="3.40.50.12780">
    <property type="entry name" value="N-terminal domain of ligase-like"/>
    <property type="match status" value="1"/>
</dbReference>
<protein>
    <submittedName>
        <fullName evidence="3">Putative fatty-acid--CoA ligase</fullName>
    </submittedName>
</protein>
<evidence type="ECO:0000259" key="1">
    <source>
        <dbReference type="Pfam" id="PF00501"/>
    </source>
</evidence>
<dbReference type="InterPro" id="IPR000873">
    <property type="entry name" value="AMP-dep_synth/lig_dom"/>
</dbReference>
<dbReference type="eggNOG" id="COG0318">
    <property type="taxonomic scope" value="Bacteria"/>
</dbReference>
<proteinExistence type="predicted"/>
<dbReference type="InterPro" id="IPR025110">
    <property type="entry name" value="AMP-bd_C"/>
</dbReference>
<dbReference type="Pfam" id="PF13193">
    <property type="entry name" value="AMP-binding_C"/>
    <property type="match status" value="1"/>
</dbReference>
<sequence>MKDMDVTTQTYPGVKPRERYSEEQLAQFRASGCWRDESLAEWVSHWAEVQPDQTAFSDGDVSITWGELENRGFRLALALKDRGIGLGDRVQVQLPNWSEFAVIYVALARIGAVLVPTMPIYRHDEVEYVINHSSARMAFVPSSFRSFDYVAMHADIADNCPDLAEVVVVRPEEDFKGTRLEDLIGSGPTPTDDELGPVPHADEDHAIIYTSGTESRPKGCQHTFNTITFSLYNLCRDIMGMRPGEVMFQPSPITHATGLMTGVAGPIVLGAAAHLMPVWEPHDGMRRIQQYGCTMSTTATPFVRMALDVMNSETADFDLSSLRTWICAGAPIPQALLEEWRDNMPTTALLPLYGCSEGFIVTACVPGDLPEKIVSSDGKPSPGVTLEVRNADGEAVGPGEEGEIWHGGPGLMLSYWNNPSQTSHDIDARNMKRSGDLGRLDGDGYLRVTGRIKDLIIRGGTNISAREIEEHLMTHPAVGAAAIVGFPDERLGERACAFVVTVDDQSIDLAEVVRFLRDERKIAIQKLPERLEIVESLPMTATGKIQKFLLRDTIVS</sequence>
<evidence type="ECO:0000259" key="2">
    <source>
        <dbReference type="Pfam" id="PF13193"/>
    </source>
</evidence>
<organism evidence="3 4">
    <name type="scientific">Gordonia aichiensis NBRC 108223</name>
    <dbReference type="NCBI Taxonomy" id="1220583"/>
    <lineage>
        <taxon>Bacteria</taxon>
        <taxon>Bacillati</taxon>
        <taxon>Actinomycetota</taxon>
        <taxon>Actinomycetes</taxon>
        <taxon>Mycobacteriales</taxon>
        <taxon>Gordoniaceae</taxon>
        <taxon>Gordonia</taxon>
    </lineage>
</organism>
<gene>
    <name evidence="3" type="ORF">GOACH_10_01390</name>
</gene>
<dbReference type="InterPro" id="IPR042099">
    <property type="entry name" value="ANL_N_sf"/>
</dbReference>
<dbReference type="PROSITE" id="PS00455">
    <property type="entry name" value="AMP_BINDING"/>
    <property type="match status" value="1"/>
</dbReference>
<dbReference type="STRING" id="1220583.GOACH_10_01390"/>
<dbReference type="EMBL" id="BANR01000010">
    <property type="protein sequence ID" value="GAC49171.1"/>
    <property type="molecule type" value="Genomic_DNA"/>
</dbReference>
<feature type="domain" description="AMP-dependent synthetase/ligase" evidence="1">
    <location>
        <begin position="44"/>
        <end position="416"/>
    </location>
</feature>
<evidence type="ECO:0000313" key="3">
    <source>
        <dbReference type="EMBL" id="GAC49171.1"/>
    </source>
</evidence>
<feature type="domain" description="AMP-binding enzyme C-terminal" evidence="2">
    <location>
        <begin position="467"/>
        <end position="544"/>
    </location>
</feature>
<dbReference type="Gene3D" id="3.30.300.30">
    <property type="match status" value="1"/>
</dbReference>
<evidence type="ECO:0000313" key="4">
    <source>
        <dbReference type="Proteomes" id="UP000010988"/>
    </source>
</evidence>
<dbReference type="Proteomes" id="UP000010988">
    <property type="component" value="Unassembled WGS sequence"/>
</dbReference>
<name>L7KL02_9ACTN</name>
<dbReference type="InterPro" id="IPR045851">
    <property type="entry name" value="AMP-bd_C_sf"/>
</dbReference>
<comment type="caution">
    <text evidence="3">The sequence shown here is derived from an EMBL/GenBank/DDBJ whole genome shotgun (WGS) entry which is preliminary data.</text>
</comment>
<dbReference type="InterPro" id="IPR050237">
    <property type="entry name" value="ATP-dep_AMP-bd_enzyme"/>
</dbReference>
<dbReference type="GO" id="GO:0016878">
    <property type="term" value="F:acid-thiol ligase activity"/>
    <property type="evidence" value="ECO:0007669"/>
    <property type="project" value="UniProtKB-ARBA"/>
</dbReference>
<dbReference type="PANTHER" id="PTHR43767:SF1">
    <property type="entry name" value="NONRIBOSOMAL PEPTIDE SYNTHASE PES1 (EUROFUNG)-RELATED"/>
    <property type="match status" value="1"/>
</dbReference>
<accession>L7KL02</accession>
<dbReference type="AlphaFoldDB" id="L7KL02"/>
<keyword evidence="3" id="KW-0436">Ligase</keyword>
<keyword evidence="4" id="KW-1185">Reference proteome</keyword>
<dbReference type="SUPFAM" id="SSF56801">
    <property type="entry name" value="Acetyl-CoA synthetase-like"/>
    <property type="match status" value="1"/>
</dbReference>